<dbReference type="EMBL" id="QMDX01000002">
    <property type="protein sequence ID" value="TSD15054.1"/>
    <property type="molecule type" value="Genomic_DNA"/>
</dbReference>
<accession>A0A554NCG1</accession>
<sequence>MDGRGQEGGVRYGTRIEGDQVYVQTEDGPLVVGSVATAIDAVGGPAWTIDYSDWERQRYPELDTADEGLVVDVRDMLAAMEHDADFVESLRALPASPRDGDDLSPRMGLFVGKLLENLQSGVA</sequence>
<dbReference type="Proteomes" id="UP000319894">
    <property type="component" value="Unassembled WGS sequence"/>
</dbReference>
<evidence type="ECO:0000313" key="1">
    <source>
        <dbReference type="EMBL" id="TSD15054.1"/>
    </source>
</evidence>
<keyword evidence="2" id="KW-1185">Reference proteome</keyword>
<proteinExistence type="predicted"/>
<reference evidence="1 2" key="1">
    <citation type="submission" date="2018-06" db="EMBL/GenBank/DDBJ databases">
        <title>Natronomonas sp. F16-60 a new haloarchaeon isolated from a solar saltern of Isla Cristina, Huelva, Spain.</title>
        <authorList>
            <person name="Duran-Viseras A."/>
            <person name="Sanchez-Porro C."/>
            <person name="Ventosa A."/>
        </authorList>
    </citation>
    <scope>NUCLEOTIDE SEQUENCE [LARGE SCALE GENOMIC DNA]</scope>
    <source>
        <strain evidence="1 2">F16-60</strain>
    </source>
</reference>
<evidence type="ECO:0000313" key="2">
    <source>
        <dbReference type="Proteomes" id="UP000319894"/>
    </source>
</evidence>
<name>A0A554NCG1_9EURY</name>
<dbReference type="AlphaFoldDB" id="A0A554NCG1"/>
<organism evidence="1 2">
    <name type="scientific">Haloglomus irregulare</name>
    <dbReference type="NCBI Taxonomy" id="2234134"/>
    <lineage>
        <taxon>Archaea</taxon>
        <taxon>Methanobacteriati</taxon>
        <taxon>Methanobacteriota</taxon>
        <taxon>Stenosarchaea group</taxon>
        <taxon>Halobacteria</taxon>
        <taxon>Halobacteriales</taxon>
        <taxon>Natronomonadaceae</taxon>
        <taxon>Haloglomus</taxon>
    </lineage>
</organism>
<gene>
    <name evidence="1" type="ORF">DP107_04145</name>
</gene>
<protein>
    <submittedName>
        <fullName evidence="1">Uncharacterized protein</fullName>
    </submittedName>
</protein>
<dbReference type="OrthoDB" id="340435at2157"/>
<dbReference type="InParanoid" id="A0A554NCG1"/>
<dbReference type="RefSeq" id="WP_144260894.1">
    <property type="nucleotide sequence ID" value="NZ_QMDX01000002.1"/>
</dbReference>
<comment type="caution">
    <text evidence="1">The sequence shown here is derived from an EMBL/GenBank/DDBJ whole genome shotgun (WGS) entry which is preliminary data.</text>
</comment>